<evidence type="ECO:0000256" key="1">
    <source>
        <dbReference type="SAM" id="MobiDB-lite"/>
    </source>
</evidence>
<name>A0A836KR10_LEIEN</name>
<accession>A0A836KR10</accession>
<sequence length="74" mass="8024">MLLVQVHAAIAHVRLARLQLEDFAGTGHGVIAGLNARRREHVSLTSIHMVHSPASSPLPTATEGASKRPTKRLW</sequence>
<dbReference type="KEGG" id="lenr:94171681"/>
<dbReference type="GeneID" id="94171681"/>
<organism evidence="2 3">
    <name type="scientific">Leishmania enriettii</name>
    <dbReference type="NCBI Taxonomy" id="5663"/>
    <lineage>
        <taxon>Eukaryota</taxon>
        <taxon>Discoba</taxon>
        <taxon>Euglenozoa</taxon>
        <taxon>Kinetoplastea</taxon>
        <taxon>Metakinetoplastina</taxon>
        <taxon>Trypanosomatida</taxon>
        <taxon>Trypanosomatidae</taxon>
        <taxon>Leishmaniinae</taxon>
        <taxon>Leishmania</taxon>
    </lineage>
</organism>
<dbReference type="RefSeq" id="XP_067691542.1">
    <property type="nucleotide sequence ID" value="XM_067836171.1"/>
</dbReference>
<gene>
    <name evidence="2" type="ORF">CUR178_04463</name>
</gene>
<protein>
    <submittedName>
        <fullName evidence="2">Uncharacterized protein</fullName>
    </submittedName>
</protein>
<reference evidence="2 3" key="1">
    <citation type="submission" date="2021-02" db="EMBL/GenBank/DDBJ databases">
        <title>Leishmania (Mundinia) enrietti genome sequencing and assembly.</title>
        <authorList>
            <person name="Almutairi H."/>
            <person name="Gatherer D."/>
        </authorList>
    </citation>
    <scope>NUCLEOTIDE SEQUENCE [LARGE SCALE GENOMIC DNA]</scope>
    <source>
        <strain evidence="2">CUR178</strain>
    </source>
</reference>
<dbReference type="Proteomes" id="UP000674179">
    <property type="component" value="Chromosome 28"/>
</dbReference>
<evidence type="ECO:0000313" key="2">
    <source>
        <dbReference type="EMBL" id="KAG5475013.1"/>
    </source>
</evidence>
<evidence type="ECO:0000313" key="3">
    <source>
        <dbReference type="Proteomes" id="UP000674179"/>
    </source>
</evidence>
<dbReference type="EMBL" id="JAFHKP010000028">
    <property type="protein sequence ID" value="KAG5475013.1"/>
    <property type="molecule type" value="Genomic_DNA"/>
</dbReference>
<keyword evidence="3" id="KW-1185">Reference proteome</keyword>
<dbReference type="AlphaFoldDB" id="A0A836KR10"/>
<dbReference type="OrthoDB" id="10288473at2759"/>
<proteinExistence type="predicted"/>
<feature type="region of interest" description="Disordered" evidence="1">
    <location>
        <begin position="51"/>
        <end position="74"/>
    </location>
</feature>
<comment type="caution">
    <text evidence="2">The sequence shown here is derived from an EMBL/GenBank/DDBJ whole genome shotgun (WGS) entry which is preliminary data.</text>
</comment>